<evidence type="ECO:0000256" key="2">
    <source>
        <dbReference type="ARBA" id="ARBA00022705"/>
    </source>
</evidence>
<gene>
    <name evidence="4" type="ORF">TrRE_jg11696</name>
</gene>
<dbReference type="EMBL" id="BRXZ01001247">
    <property type="protein sequence ID" value="GMH66434.1"/>
    <property type="molecule type" value="Genomic_DNA"/>
</dbReference>
<evidence type="ECO:0000259" key="3">
    <source>
        <dbReference type="Pfam" id="PF18018"/>
    </source>
</evidence>
<feature type="non-terminal residue" evidence="4">
    <location>
        <position position="180"/>
    </location>
</feature>
<dbReference type="GO" id="GO:0043625">
    <property type="term" value="C:delta DNA polymerase complex"/>
    <property type="evidence" value="ECO:0007669"/>
    <property type="project" value="TreeGrafter"/>
</dbReference>
<dbReference type="Gene3D" id="2.40.50.430">
    <property type="match status" value="1"/>
</dbReference>
<protein>
    <recommendedName>
        <fullName evidence="3">DNA polymerase delta subunit OB-fold domain-containing protein</fullName>
    </recommendedName>
</protein>
<dbReference type="OrthoDB" id="3763at2759"/>
<dbReference type="PANTHER" id="PTHR10416:SF0">
    <property type="entry name" value="DNA POLYMERASE DELTA SUBUNIT 2"/>
    <property type="match status" value="1"/>
</dbReference>
<dbReference type="InterPro" id="IPR040663">
    <property type="entry name" value="DNA_pol_D_N"/>
</dbReference>
<name>A0A9W7A675_9STRA</name>
<organism evidence="4 5">
    <name type="scientific">Triparma retinervis</name>
    <dbReference type="NCBI Taxonomy" id="2557542"/>
    <lineage>
        <taxon>Eukaryota</taxon>
        <taxon>Sar</taxon>
        <taxon>Stramenopiles</taxon>
        <taxon>Ochrophyta</taxon>
        <taxon>Bolidophyceae</taxon>
        <taxon>Parmales</taxon>
        <taxon>Triparmaceae</taxon>
        <taxon>Triparma</taxon>
    </lineage>
</organism>
<dbReference type="AlphaFoldDB" id="A0A9W7A675"/>
<reference evidence="4" key="1">
    <citation type="submission" date="2022-07" db="EMBL/GenBank/DDBJ databases">
        <title>Genome analysis of Parmales, a sister group of diatoms, reveals the evolutionary specialization of diatoms from phago-mixotrophs to photoautotrophs.</title>
        <authorList>
            <person name="Ban H."/>
            <person name="Sato S."/>
            <person name="Yoshikawa S."/>
            <person name="Kazumasa Y."/>
            <person name="Nakamura Y."/>
            <person name="Ichinomiya M."/>
            <person name="Saitoh K."/>
            <person name="Sato N."/>
            <person name="Blanc-Mathieu R."/>
            <person name="Endo H."/>
            <person name="Kuwata A."/>
            <person name="Ogata H."/>
        </authorList>
    </citation>
    <scope>NUCLEOTIDE SEQUENCE</scope>
</reference>
<evidence type="ECO:0000256" key="1">
    <source>
        <dbReference type="ARBA" id="ARBA00006035"/>
    </source>
</evidence>
<dbReference type="GO" id="GO:0006271">
    <property type="term" value="P:DNA strand elongation involved in DNA replication"/>
    <property type="evidence" value="ECO:0007669"/>
    <property type="project" value="TreeGrafter"/>
</dbReference>
<comment type="caution">
    <text evidence="4">The sequence shown here is derived from an EMBL/GenBank/DDBJ whole genome shotgun (WGS) entry which is preliminary data.</text>
</comment>
<comment type="similarity">
    <text evidence="1">Belongs to the DNA polymerase delta/II small subunit family.</text>
</comment>
<feature type="domain" description="DNA polymerase delta subunit OB-fold" evidence="3">
    <location>
        <begin position="10"/>
        <end position="72"/>
    </location>
</feature>
<evidence type="ECO:0000313" key="5">
    <source>
        <dbReference type="Proteomes" id="UP001165082"/>
    </source>
</evidence>
<evidence type="ECO:0000313" key="4">
    <source>
        <dbReference type="EMBL" id="GMH66434.1"/>
    </source>
</evidence>
<dbReference type="Gene3D" id="3.60.21.50">
    <property type="match status" value="1"/>
</dbReference>
<dbReference type="Pfam" id="PF18018">
    <property type="entry name" value="DNA_pol_D_N"/>
    <property type="match status" value="1"/>
</dbReference>
<dbReference type="Proteomes" id="UP001165082">
    <property type="component" value="Unassembled WGS sequence"/>
</dbReference>
<sequence length="180" mass="18444">GAKQGGSAFQTISSDGDKLVLEDDSGRVILNLTGLDVKDEVGDNLKLCELATGIVVSVVGSVTATGEMEVEGIFLANVEAKDVPGVVDEEAAGVVKAKVGDVQSNLDPCVLLVSGLKMGKEGSETLPLQLLTDYVSGASVEAEEEQLLGEGSGAHLCRVLLCGGSVREVKDAEDVKSAAE</sequence>
<feature type="non-terminal residue" evidence="4">
    <location>
        <position position="1"/>
    </location>
</feature>
<dbReference type="PANTHER" id="PTHR10416">
    <property type="entry name" value="DNA POLYMERASE DELTA SUBUNIT 2"/>
    <property type="match status" value="1"/>
</dbReference>
<proteinExistence type="inferred from homology"/>
<dbReference type="InterPro" id="IPR024826">
    <property type="entry name" value="DNA_pol_delta/II_ssu"/>
</dbReference>
<keyword evidence="2" id="KW-0235">DNA replication</keyword>
<keyword evidence="5" id="KW-1185">Reference proteome</keyword>
<accession>A0A9W7A675</accession>